<reference evidence="1" key="1">
    <citation type="submission" date="2022-07" db="EMBL/GenBank/DDBJ databases">
        <title>Chromosome-level genome of Muraenolepis orangiensis.</title>
        <authorList>
            <person name="Kim J."/>
        </authorList>
    </citation>
    <scope>NUCLEOTIDE SEQUENCE</scope>
    <source>
        <strain evidence="1">KU_S4_2022</strain>
        <tissue evidence="1">Muscle</tissue>
    </source>
</reference>
<organism evidence="1 2">
    <name type="scientific">Muraenolepis orangiensis</name>
    <name type="common">Patagonian moray cod</name>
    <dbReference type="NCBI Taxonomy" id="630683"/>
    <lineage>
        <taxon>Eukaryota</taxon>
        <taxon>Metazoa</taxon>
        <taxon>Chordata</taxon>
        <taxon>Craniata</taxon>
        <taxon>Vertebrata</taxon>
        <taxon>Euteleostomi</taxon>
        <taxon>Actinopterygii</taxon>
        <taxon>Neopterygii</taxon>
        <taxon>Teleostei</taxon>
        <taxon>Neoteleostei</taxon>
        <taxon>Acanthomorphata</taxon>
        <taxon>Zeiogadaria</taxon>
        <taxon>Gadariae</taxon>
        <taxon>Gadiformes</taxon>
        <taxon>Muraenolepidoidei</taxon>
        <taxon>Muraenolepididae</taxon>
        <taxon>Muraenolepis</taxon>
    </lineage>
</organism>
<accession>A0A9Q0DMX1</accession>
<evidence type="ECO:0000313" key="1">
    <source>
        <dbReference type="EMBL" id="KAJ3591246.1"/>
    </source>
</evidence>
<dbReference type="EMBL" id="JANIIK010000114">
    <property type="protein sequence ID" value="KAJ3591246.1"/>
    <property type="molecule type" value="Genomic_DNA"/>
</dbReference>
<sequence length="79" mass="8840">MAFGGSLPMDGELQAIICQLLVHGPSPLAFVTDDSSPCMAFHWWNIIAWIPSPRKLVDSRSYVSHHLSETWILSFCPNL</sequence>
<dbReference type="AlphaFoldDB" id="A0A9Q0DMX1"/>
<proteinExistence type="predicted"/>
<comment type="caution">
    <text evidence="1">The sequence shown here is derived from an EMBL/GenBank/DDBJ whole genome shotgun (WGS) entry which is preliminary data.</text>
</comment>
<evidence type="ECO:0000313" key="2">
    <source>
        <dbReference type="Proteomes" id="UP001148018"/>
    </source>
</evidence>
<gene>
    <name evidence="1" type="ORF">NHX12_009192</name>
</gene>
<protein>
    <submittedName>
        <fullName evidence="1">Uncharacterized protein</fullName>
    </submittedName>
</protein>
<dbReference type="Proteomes" id="UP001148018">
    <property type="component" value="Unassembled WGS sequence"/>
</dbReference>
<name>A0A9Q0DMX1_9TELE</name>
<keyword evidence="2" id="KW-1185">Reference proteome</keyword>